<organism evidence="7 9">
    <name type="scientific">Adineta steineri</name>
    <dbReference type="NCBI Taxonomy" id="433720"/>
    <lineage>
        <taxon>Eukaryota</taxon>
        <taxon>Metazoa</taxon>
        <taxon>Spiralia</taxon>
        <taxon>Gnathifera</taxon>
        <taxon>Rotifera</taxon>
        <taxon>Eurotatoria</taxon>
        <taxon>Bdelloidea</taxon>
        <taxon>Adinetida</taxon>
        <taxon>Adinetidae</taxon>
        <taxon>Adineta</taxon>
    </lineage>
</organism>
<accession>A0A814ZX95</accession>
<sequence length="549" mass="63728">MHTKDWRSIQIILSDANVPGEGEHKIINFIRHQQNNARSRVHVIYSPDSDLVLLGLLTHEPEIMILCESCANCKKISYHAKDCKACANCKRMGHDVKVCKACVNCKKIGYHAKDCDANKSLSTKANNTEMNYAVIRLSKLIDNFKSQKYDASLFQRNLERFIDDWVLICLLFGNDFLPKSQFIDFDKSTITMDRLMDAYREALTKTKDYLTKNGTITKDCLLTLMEKVSKKDIDGKYHRPSYYKDKFRRPPYYRDKFHFNGTDLNIFSNKVATDYVQGLCWIFQYYSKGPPSWNWYYPHHYAPLAYDFVSLKNLDLNFDPPGKPFRPFEQMMATFAPKNAEYVPSAWRSLMMDERFGINEFYPTKFDIDQIGTEKSSQPVAIIPFIDEKTLFAALDSVPLELTEAEEKCNRLDYDCLFIHSTHSIYQQFRKSNDANEKPITEENPVQLQEILSSKLVEHVWADDTDDMNILDADEKTIVSDYMNIPNDQVILLKHCICSFRNETAENEKHNNVRFRTTTNQPSQRSTVQPQQQASKYAAWGQSSSTHQN</sequence>
<keyword evidence="1" id="KW-0540">Nuclease</keyword>
<dbReference type="EMBL" id="CAJOBB010004766">
    <property type="protein sequence ID" value="CAF4102452.1"/>
    <property type="molecule type" value="Genomic_DNA"/>
</dbReference>
<feature type="domain" description="Xrn1 helical" evidence="6">
    <location>
        <begin position="157"/>
        <end position="231"/>
    </location>
</feature>
<dbReference type="Pfam" id="PF03159">
    <property type="entry name" value="XRN_N"/>
    <property type="match status" value="1"/>
</dbReference>
<feature type="domain" description="Xrn1 helical" evidence="6">
    <location>
        <begin position="251"/>
        <end position="498"/>
    </location>
</feature>
<dbReference type="GO" id="GO:0008270">
    <property type="term" value="F:zinc ion binding"/>
    <property type="evidence" value="ECO:0007669"/>
    <property type="project" value="InterPro"/>
</dbReference>
<dbReference type="EMBL" id="CAJNOE010000502">
    <property type="protein sequence ID" value="CAF1247279.1"/>
    <property type="molecule type" value="Genomic_DNA"/>
</dbReference>
<evidence type="ECO:0000313" key="9">
    <source>
        <dbReference type="Proteomes" id="UP000663860"/>
    </source>
</evidence>
<dbReference type="SUPFAM" id="SSF57756">
    <property type="entry name" value="Retrovirus zinc finger-like domains"/>
    <property type="match status" value="1"/>
</dbReference>
<dbReference type="PANTHER" id="PTHR12341">
    <property type="entry name" value="5'-&gt;3' EXORIBONUCLEASE"/>
    <property type="match status" value="1"/>
</dbReference>
<reference evidence="7" key="1">
    <citation type="submission" date="2021-02" db="EMBL/GenBank/DDBJ databases">
        <authorList>
            <person name="Nowell W R."/>
        </authorList>
    </citation>
    <scope>NUCLEOTIDE SEQUENCE</scope>
</reference>
<evidence type="ECO:0000256" key="1">
    <source>
        <dbReference type="ARBA" id="ARBA00022722"/>
    </source>
</evidence>
<name>A0A814ZX95_9BILA</name>
<feature type="domain" description="Xrn1 N-terminal" evidence="5">
    <location>
        <begin position="4"/>
        <end position="68"/>
    </location>
</feature>
<dbReference type="GO" id="GO:0003723">
    <property type="term" value="F:RNA binding"/>
    <property type="evidence" value="ECO:0007669"/>
    <property type="project" value="TreeGrafter"/>
</dbReference>
<protein>
    <submittedName>
        <fullName evidence="7">Uncharacterized protein</fullName>
    </submittedName>
</protein>
<evidence type="ECO:0000313" key="7">
    <source>
        <dbReference type="EMBL" id="CAF1247279.1"/>
    </source>
</evidence>
<dbReference type="InterPro" id="IPR027073">
    <property type="entry name" value="5_3_exoribonuclease"/>
</dbReference>
<gene>
    <name evidence="7" type="ORF">IZO911_LOCUS31143</name>
    <name evidence="8" type="ORF">KXQ929_LOCUS34610</name>
</gene>
<dbReference type="AlphaFoldDB" id="A0A814ZX95"/>
<evidence type="ECO:0000256" key="4">
    <source>
        <dbReference type="SAM" id="MobiDB-lite"/>
    </source>
</evidence>
<dbReference type="GO" id="GO:0005634">
    <property type="term" value="C:nucleus"/>
    <property type="evidence" value="ECO:0007669"/>
    <property type="project" value="TreeGrafter"/>
</dbReference>
<keyword evidence="2" id="KW-0378">Hydrolase</keyword>
<evidence type="ECO:0000256" key="2">
    <source>
        <dbReference type="ARBA" id="ARBA00022801"/>
    </source>
</evidence>
<proteinExistence type="predicted"/>
<dbReference type="Proteomes" id="UP000663860">
    <property type="component" value="Unassembled WGS sequence"/>
</dbReference>
<dbReference type="Gene3D" id="1.25.40.1050">
    <property type="match status" value="1"/>
</dbReference>
<dbReference type="Proteomes" id="UP000663868">
    <property type="component" value="Unassembled WGS sequence"/>
</dbReference>
<comment type="caution">
    <text evidence="7">The sequence shown here is derived from an EMBL/GenBank/DDBJ whole genome shotgun (WGS) entry which is preliminary data.</text>
</comment>
<dbReference type="InterPro" id="IPR041412">
    <property type="entry name" value="Xrn1_helical"/>
</dbReference>
<dbReference type="PANTHER" id="PTHR12341:SF41">
    <property type="entry name" value="5'-3' EXORIBONUCLEASE 2"/>
    <property type="match status" value="1"/>
</dbReference>
<dbReference type="InterPro" id="IPR004859">
    <property type="entry name" value="Xrn1_N"/>
</dbReference>
<feature type="region of interest" description="Disordered" evidence="4">
    <location>
        <begin position="518"/>
        <end position="549"/>
    </location>
</feature>
<dbReference type="GO" id="GO:0000956">
    <property type="term" value="P:nuclear-transcribed mRNA catabolic process"/>
    <property type="evidence" value="ECO:0007669"/>
    <property type="project" value="TreeGrafter"/>
</dbReference>
<evidence type="ECO:0000313" key="8">
    <source>
        <dbReference type="EMBL" id="CAF4102452.1"/>
    </source>
</evidence>
<evidence type="ECO:0000256" key="3">
    <source>
        <dbReference type="ARBA" id="ARBA00022839"/>
    </source>
</evidence>
<evidence type="ECO:0000259" key="6">
    <source>
        <dbReference type="Pfam" id="PF17846"/>
    </source>
</evidence>
<dbReference type="InterPro" id="IPR036875">
    <property type="entry name" value="Znf_CCHC_sf"/>
</dbReference>
<evidence type="ECO:0000259" key="5">
    <source>
        <dbReference type="Pfam" id="PF03159"/>
    </source>
</evidence>
<dbReference type="Pfam" id="PF17846">
    <property type="entry name" value="XRN_M"/>
    <property type="match status" value="2"/>
</dbReference>
<dbReference type="GO" id="GO:0004534">
    <property type="term" value="F:5'-3' RNA exonuclease activity"/>
    <property type="evidence" value="ECO:0007669"/>
    <property type="project" value="TreeGrafter"/>
</dbReference>
<keyword evidence="3" id="KW-0269">Exonuclease</keyword>
<dbReference type="Gene3D" id="3.40.50.12390">
    <property type="match status" value="1"/>
</dbReference>